<feature type="transmembrane region" description="Helical" evidence="6">
    <location>
        <begin position="381"/>
        <end position="400"/>
    </location>
</feature>
<feature type="transmembrane region" description="Helical" evidence="6">
    <location>
        <begin position="200"/>
        <end position="218"/>
    </location>
</feature>
<keyword evidence="5 6" id="KW-0472">Membrane</keyword>
<dbReference type="PIRSF" id="PIRSF006060">
    <property type="entry name" value="AA_transporter"/>
    <property type="match status" value="1"/>
</dbReference>
<dbReference type="GeneID" id="19167775"/>
<dbReference type="PANTHER" id="PTHR45649">
    <property type="entry name" value="AMINO-ACID PERMEASE BAT1"/>
    <property type="match status" value="1"/>
</dbReference>
<dbReference type="PANTHER" id="PTHR45649:SF24">
    <property type="entry name" value="TRANSPORT PROTEIN, PUTATIVE (AFU_ORTHOLOGUE AFUA_2G15150)-RELATED"/>
    <property type="match status" value="1"/>
</dbReference>
<feature type="transmembrane region" description="Helical" evidence="6">
    <location>
        <begin position="449"/>
        <end position="472"/>
    </location>
</feature>
<proteinExistence type="predicted"/>
<dbReference type="Proteomes" id="UP000019478">
    <property type="component" value="Unassembled WGS sequence"/>
</dbReference>
<organism evidence="7 8">
    <name type="scientific">Capronia epimyces CBS 606.96</name>
    <dbReference type="NCBI Taxonomy" id="1182542"/>
    <lineage>
        <taxon>Eukaryota</taxon>
        <taxon>Fungi</taxon>
        <taxon>Dikarya</taxon>
        <taxon>Ascomycota</taxon>
        <taxon>Pezizomycotina</taxon>
        <taxon>Eurotiomycetes</taxon>
        <taxon>Chaetothyriomycetidae</taxon>
        <taxon>Chaetothyriales</taxon>
        <taxon>Herpotrichiellaceae</taxon>
        <taxon>Capronia</taxon>
    </lineage>
</organism>
<keyword evidence="8" id="KW-1185">Reference proteome</keyword>
<keyword evidence="3 6" id="KW-0812">Transmembrane</keyword>
<dbReference type="GO" id="GO:0022857">
    <property type="term" value="F:transmembrane transporter activity"/>
    <property type="evidence" value="ECO:0007669"/>
    <property type="project" value="InterPro"/>
</dbReference>
<feature type="transmembrane region" description="Helical" evidence="6">
    <location>
        <begin position="327"/>
        <end position="347"/>
    </location>
</feature>
<evidence type="ECO:0000256" key="3">
    <source>
        <dbReference type="ARBA" id="ARBA00022692"/>
    </source>
</evidence>
<evidence type="ECO:0000256" key="6">
    <source>
        <dbReference type="SAM" id="Phobius"/>
    </source>
</evidence>
<gene>
    <name evidence="7" type="ORF">A1O3_03649</name>
</gene>
<keyword evidence="4 6" id="KW-1133">Transmembrane helix</keyword>
<evidence type="ECO:0000313" key="8">
    <source>
        <dbReference type="Proteomes" id="UP000019478"/>
    </source>
</evidence>
<dbReference type="Gene3D" id="1.20.1740.10">
    <property type="entry name" value="Amino acid/polyamine transporter I"/>
    <property type="match status" value="1"/>
</dbReference>
<feature type="transmembrane region" description="Helical" evidence="6">
    <location>
        <begin position="407"/>
        <end position="429"/>
    </location>
</feature>
<name>W9YBQ6_9EURO</name>
<protein>
    <recommendedName>
        <fullName evidence="9">Choline transport protein</fullName>
    </recommendedName>
</protein>
<dbReference type="HOGENOM" id="CLU_004495_2_4_1"/>
<evidence type="ECO:0000313" key="7">
    <source>
        <dbReference type="EMBL" id="EXJ86696.1"/>
    </source>
</evidence>
<evidence type="ECO:0008006" key="9">
    <source>
        <dbReference type="Google" id="ProtNLM"/>
    </source>
</evidence>
<comment type="subcellular location">
    <subcellularLocation>
        <location evidence="1">Membrane</location>
        <topology evidence="1">Multi-pass membrane protein</topology>
    </subcellularLocation>
</comment>
<reference evidence="7 8" key="1">
    <citation type="submission" date="2013-03" db="EMBL/GenBank/DDBJ databases">
        <title>The Genome Sequence of Capronia epimyces CBS 606.96.</title>
        <authorList>
            <consortium name="The Broad Institute Genomics Platform"/>
            <person name="Cuomo C."/>
            <person name="de Hoog S."/>
            <person name="Gorbushina A."/>
            <person name="Walker B."/>
            <person name="Young S.K."/>
            <person name="Zeng Q."/>
            <person name="Gargeya S."/>
            <person name="Fitzgerald M."/>
            <person name="Haas B."/>
            <person name="Abouelleil A."/>
            <person name="Allen A.W."/>
            <person name="Alvarado L."/>
            <person name="Arachchi H.M."/>
            <person name="Berlin A.M."/>
            <person name="Chapman S.B."/>
            <person name="Gainer-Dewar J."/>
            <person name="Goldberg J."/>
            <person name="Griggs A."/>
            <person name="Gujja S."/>
            <person name="Hansen M."/>
            <person name="Howarth C."/>
            <person name="Imamovic A."/>
            <person name="Ireland A."/>
            <person name="Larimer J."/>
            <person name="McCowan C."/>
            <person name="Murphy C."/>
            <person name="Pearson M."/>
            <person name="Poon T.W."/>
            <person name="Priest M."/>
            <person name="Roberts A."/>
            <person name="Saif S."/>
            <person name="Shea T."/>
            <person name="Sisk P."/>
            <person name="Sykes S."/>
            <person name="Wortman J."/>
            <person name="Nusbaum C."/>
            <person name="Birren B."/>
        </authorList>
    </citation>
    <scope>NUCLEOTIDE SEQUENCE [LARGE SCALE GENOMIC DNA]</scope>
    <source>
        <strain evidence="7 8">CBS 606.96</strain>
    </source>
</reference>
<evidence type="ECO:0000256" key="2">
    <source>
        <dbReference type="ARBA" id="ARBA00022448"/>
    </source>
</evidence>
<evidence type="ECO:0000256" key="1">
    <source>
        <dbReference type="ARBA" id="ARBA00004141"/>
    </source>
</evidence>
<evidence type="ECO:0000256" key="5">
    <source>
        <dbReference type="ARBA" id="ARBA00023136"/>
    </source>
</evidence>
<dbReference type="eggNOG" id="KOG1289">
    <property type="taxonomic scope" value="Eukaryota"/>
</dbReference>
<dbReference type="Pfam" id="PF13520">
    <property type="entry name" value="AA_permease_2"/>
    <property type="match status" value="1"/>
</dbReference>
<feature type="transmembrane region" description="Helical" evidence="6">
    <location>
        <begin position="78"/>
        <end position="103"/>
    </location>
</feature>
<dbReference type="EMBL" id="AMGY01000003">
    <property type="protein sequence ID" value="EXJ86696.1"/>
    <property type="molecule type" value="Genomic_DNA"/>
</dbReference>
<evidence type="ECO:0000256" key="4">
    <source>
        <dbReference type="ARBA" id="ARBA00022989"/>
    </source>
</evidence>
<dbReference type="STRING" id="1182542.W9YBQ6"/>
<dbReference type="InterPro" id="IPR002293">
    <property type="entry name" value="AA/rel_permease1"/>
</dbReference>
<comment type="caution">
    <text evidence="7">The sequence shown here is derived from an EMBL/GenBank/DDBJ whole genome shotgun (WGS) entry which is preliminary data.</text>
</comment>
<dbReference type="AlphaFoldDB" id="W9YBQ6"/>
<feature type="transmembrane region" description="Helical" evidence="6">
    <location>
        <begin position="277"/>
        <end position="297"/>
    </location>
</feature>
<feature type="transmembrane region" description="Helical" evidence="6">
    <location>
        <begin position="167"/>
        <end position="188"/>
    </location>
</feature>
<accession>W9YBQ6</accession>
<feature type="transmembrane region" description="Helical" evidence="6">
    <location>
        <begin position="124"/>
        <end position="147"/>
    </location>
</feature>
<dbReference type="OrthoDB" id="4476201at2759"/>
<feature type="transmembrane region" description="Helical" evidence="6">
    <location>
        <begin position="238"/>
        <end position="257"/>
    </location>
</feature>
<dbReference type="GO" id="GO:0016020">
    <property type="term" value="C:membrane"/>
    <property type="evidence" value="ECO:0007669"/>
    <property type="project" value="UniProtKB-SubCell"/>
</dbReference>
<keyword evidence="2" id="KW-0813">Transport</keyword>
<dbReference type="RefSeq" id="XP_007731975.1">
    <property type="nucleotide sequence ID" value="XM_007733785.1"/>
</dbReference>
<sequence length="504" mass="54585">MSATGDKGDAQSVNQSEVGSMAAVDLDVAEGLGLGSDQVPHDINGFSILSLGFNICNSWVGMASSLAIGITQGGTVTVLYGAILTTIVYLATAATLAELSAVYPTAGGQYHFTSLLAPARFSKGLSYACGVIAAFSWVSLSAAVAILNAQWIIAVAVIWNPGYLPHTWHYFLIYQMLSFVLLLSNIFVVKRAPWMHDIGFYLTLTSFFVILVTCVSRSDPKQSNEFVWTTWINATGWPDGICFLTGLVNPAFMYAGLDAALHLAEECTRPERTVPKAVMSSVVIGFVTAFSFAVAMLYSLSDFDAVLATATGMPIVEIFLQATRSKAATTAFAIMSLCIGFFCLNAIQQTSSRLTWALARDNAFSFSHVISRIHPTLHVPVWALLANYVVIFCCGCIYMASTTAFNALVGIGIILQQASFAFPAALLLYNHRSTKFLPTTAPFRLPTLIGWTANILVVISSIFWTIFFHFPVTLPVKSSNMSVINWFIHAGKHYRGPRIEFGAA</sequence>